<keyword evidence="2" id="KW-0808">Transferase</keyword>
<sequence length="292" mass="33216">MHKFQVFYGKILSPCGVIYVRRGVQRDCLEFSRVYHNLDDDVRRTACLIIEAERRPQGPYAISTPTSLRSFLEIWLVRAFFAWVDRLVLQLLLLLYWLRGTTTVAIGPEGHWSLFEAAHPWQSFSLKFPTIFSKHIGSGASGDVWLSRDGKYVIKVFTKQDIAENEANILSTCQQYPGVAVPTFHGFYSDGWRFAVATRYVGSTIGPLEDAAQIQRQQLLRTLHTLHDCGIHHHDIRPANVMVDQLGVVTLIDIDRAERIHGECNNCADLEVISLLETSTELTVPDLFPYQL</sequence>
<dbReference type="Gene3D" id="1.10.510.10">
    <property type="entry name" value="Transferase(Phosphotransferase) domain 1"/>
    <property type="match status" value="1"/>
</dbReference>
<dbReference type="SUPFAM" id="SSF56112">
    <property type="entry name" value="Protein kinase-like (PK-like)"/>
    <property type="match status" value="1"/>
</dbReference>
<name>A0AAD6ZBZ3_9AGAR</name>
<evidence type="ECO:0000259" key="1">
    <source>
        <dbReference type="PROSITE" id="PS50011"/>
    </source>
</evidence>
<reference evidence="2" key="1">
    <citation type="submission" date="2023-03" db="EMBL/GenBank/DDBJ databases">
        <title>Massive genome expansion in bonnet fungi (Mycena s.s.) driven by repeated elements and novel gene families across ecological guilds.</title>
        <authorList>
            <consortium name="Lawrence Berkeley National Laboratory"/>
            <person name="Harder C.B."/>
            <person name="Miyauchi S."/>
            <person name="Viragh M."/>
            <person name="Kuo A."/>
            <person name="Thoen E."/>
            <person name="Andreopoulos B."/>
            <person name="Lu D."/>
            <person name="Skrede I."/>
            <person name="Drula E."/>
            <person name="Henrissat B."/>
            <person name="Morin E."/>
            <person name="Kohler A."/>
            <person name="Barry K."/>
            <person name="LaButti K."/>
            <person name="Morin E."/>
            <person name="Salamov A."/>
            <person name="Lipzen A."/>
            <person name="Mereny Z."/>
            <person name="Hegedus B."/>
            <person name="Baldrian P."/>
            <person name="Stursova M."/>
            <person name="Weitz H."/>
            <person name="Taylor A."/>
            <person name="Grigoriev I.V."/>
            <person name="Nagy L.G."/>
            <person name="Martin F."/>
            <person name="Kauserud H."/>
        </authorList>
    </citation>
    <scope>NUCLEOTIDE SEQUENCE</scope>
    <source>
        <strain evidence="2">CBHHK002</strain>
    </source>
</reference>
<evidence type="ECO:0000313" key="2">
    <source>
        <dbReference type="EMBL" id="KAJ7315137.1"/>
    </source>
</evidence>
<keyword evidence="2" id="KW-0418">Kinase</keyword>
<dbReference type="Proteomes" id="UP001218218">
    <property type="component" value="Unassembled WGS sequence"/>
</dbReference>
<dbReference type="AlphaFoldDB" id="A0AAD6ZBZ3"/>
<dbReference type="PROSITE" id="PS50011">
    <property type="entry name" value="PROTEIN_KINASE_DOM"/>
    <property type="match status" value="1"/>
</dbReference>
<dbReference type="PROSITE" id="PS00109">
    <property type="entry name" value="PROTEIN_KINASE_TYR"/>
    <property type="match status" value="1"/>
</dbReference>
<dbReference type="GO" id="GO:0005524">
    <property type="term" value="F:ATP binding"/>
    <property type="evidence" value="ECO:0007669"/>
    <property type="project" value="InterPro"/>
</dbReference>
<keyword evidence="3" id="KW-1185">Reference proteome</keyword>
<dbReference type="InterPro" id="IPR011009">
    <property type="entry name" value="Kinase-like_dom_sf"/>
</dbReference>
<dbReference type="Pfam" id="PF00069">
    <property type="entry name" value="Pkinase"/>
    <property type="match status" value="1"/>
</dbReference>
<dbReference type="InterPro" id="IPR008266">
    <property type="entry name" value="Tyr_kinase_AS"/>
</dbReference>
<accession>A0AAD6ZBZ3</accession>
<feature type="domain" description="Protein kinase" evidence="1">
    <location>
        <begin position="130"/>
        <end position="292"/>
    </location>
</feature>
<dbReference type="EMBL" id="JARIHO010000063">
    <property type="protein sequence ID" value="KAJ7315137.1"/>
    <property type="molecule type" value="Genomic_DNA"/>
</dbReference>
<proteinExistence type="predicted"/>
<comment type="caution">
    <text evidence="2">The sequence shown here is derived from an EMBL/GenBank/DDBJ whole genome shotgun (WGS) entry which is preliminary data.</text>
</comment>
<dbReference type="InterPro" id="IPR000719">
    <property type="entry name" value="Prot_kinase_dom"/>
</dbReference>
<gene>
    <name evidence="2" type="ORF">DFH08DRAFT_422583</name>
</gene>
<evidence type="ECO:0000313" key="3">
    <source>
        <dbReference type="Proteomes" id="UP001218218"/>
    </source>
</evidence>
<organism evidence="2 3">
    <name type="scientific">Mycena albidolilacea</name>
    <dbReference type="NCBI Taxonomy" id="1033008"/>
    <lineage>
        <taxon>Eukaryota</taxon>
        <taxon>Fungi</taxon>
        <taxon>Dikarya</taxon>
        <taxon>Basidiomycota</taxon>
        <taxon>Agaricomycotina</taxon>
        <taxon>Agaricomycetes</taxon>
        <taxon>Agaricomycetidae</taxon>
        <taxon>Agaricales</taxon>
        <taxon>Marasmiineae</taxon>
        <taxon>Mycenaceae</taxon>
        <taxon>Mycena</taxon>
    </lineage>
</organism>
<protein>
    <submittedName>
        <fullName evidence="2">Kinase-like domain-containing protein</fullName>
    </submittedName>
</protein>
<dbReference type="GO" id="GO:0004672">
    <property type="term" value="F:protein kinase activity"/>
    <property type="evidence" value="ECO:0007669"/>
    <property type="project" value="InterPro"/>
</dbReference>